<dbReference type="FunFam" id="3.80.10.10:FF:000386">
    <property type="entry name" value="Disease resistance protein RPS4"/>
    <property type="match status" value="2"/>
</dbReference>
<dbReference type="Gene3D" id="3.40.50.300">
    <property type="entry name" value="P-loop containing nucleotide triphosphate hydrolases"/>
    <property type="match status" value="2"/>
</dbReference>
<dbReference type="Gene3D" id="3.40.50.10140">
    <property type="entry name" value="Toll/interleukin-1 receptor homology (TIR) domain"/>
    <property type="match status" value="2"/>
</dbReference>
<keyword evidence="5" id="KW-0520">NAD</keyword>
<dbReference type="GO" id="GO:0007165">
    <property type="term" value="P:signal transduction"/>
    <property type="evidence" value="ECO:0007669"/>
    <property type="project" value="InterPro"/>
</dbReference>
<dbReference type="OrthoDB" id="1084668at2759"/>
<dbReference type="InterPro" id="IPR044974">
    <property type="entry name" value="Disease_R_plants"/>
</dbReference>
<organism evidence="10 11">
    <name type="scientific">Brassica carinata</name>
    <name type="common">Ethiopian mustard</name>
    <name type="synonym">Abyssinian cabbage</name>
    <dbReference type="NCBI Taxonomy" id="52824"/>
    <lineage>
        <taxon>Eukaryota</taxon>
        <taxon>Viridiplantae</taxon>
        <taxon>Streptophyta</taxon>
        <taxon>Embryophyta</taxon>
        <taxon>Tracheophyta</taxon>
        <taxon>Spermatophyta</taxon>
        <taxon>Magnoliopsida</taxon>
        <taxon>eudicotyledons</taxon>
        <taxon>Gunneridae</taxon>
        <taxon>Pentapetalae</taxon>
        <taxon>rosids</taxon>
        <taxon>malvids</taxon>
        <taxon>Brassicales</taxon>
        <taxon>Brassicaceae</taxon>
        <taxon>Brassiceae</taxon>
        <taxon>Brassica</taxon>
    </lineage>
</organism>
<dbReference type="PANTHER" id="PTHR11017">
    <property type="entry name" value="LEUCINE-RICH REPEAT-CONTAINING PROTEIN"/>
    <property type="match status" value="1"/>
</dbReference>
<dbReference type="InterPro" id="IPR011713">
    <property type="entry name" value="Leu-rich_rpt_3"/>
</dbReference>
<dbReference type="GO" id="GO:0006952">
    <property type="term" value="P:defense response"/>
    <property type="evidence" value="ECO:0007669"/>
    <property type="project" value="InterPro"/>
</dbReference>
<protein>
    <recommendedName>
        <fullName evidence="1">ADP-ribosyl cyclase/cyclic ADP-ribose hydrolase</fullName>
        <ecNumber evidence="1">3.2.2.6</ecNumber>
    </recommendedName>
</protein>
<dbReference type="InterPro" id="IPR002182">
    <property type="entry name" value="NB-ARC"/>
</dbReference>
<evidence type="ECO:0000256" key="1">
    <source>
        <dbReference type="ARBA" id="ARBA00011982"/>
    </source>
</evidence>
<dbReference type="Gene3D" id="3.80.10.10">
    <property type="entry name" value="Ribonuclease Inhibitor"/>
    <property type="match status" value="4"/>
</dbReference>
<proteinExistence type="predicted"/>
<dbReference type="Pfam" id="PF01582">
    <property type="entry name" value="TIR"/>
    <property type="match status" value="2"/>
</dbReference>
<comment type="catalytic activity">
    <reaction evidence="6">
        <text>NAD(+) + H2O = ADP-D-ribose + nicotinamide + H(+)</text>
        <dbReference type="Rhea" id="RHEA:16301"/>
        <dbReference type="ChEBI" id="CHEBI:15377"/>
        <dbReference type="ChEBI" id="CHEBI:15378"/>
        <dbReference type="ChEBI" id="CHEBI:17154"/>
        <dbReference type="ChEBI" id="CHEBI:57540"/>
        <dbReference type="ChEBI" id="CHEBI:57967"/>
        <dbReference type="EC" id="3.2.2.6"/>
    </reaction>
    <physiologicalReaction direction="left-to-right" evidence="6">
        <dbReference type="Rhea" id="RHEA:16302"/>
    </physiologicalReaction>
</comment>
<gene>
    <name evidence="10" type="ORF">Bca52824_030464</name>
</gene>
<dbReference type="SMART" id="SM00255">
    <property type="entry name" value="TIR"/>
    <property type="match status" value="2"/>
</dbReference>
<comment type="caution">
    <text evidence="10">The sequence shown here is derived from an EMBL/GenBank/DDBJ whole genome shotgun (WGS) entry which is preliminary data.</text>
</comment>
<evidence type="ECO:0000313" key="10">
    <source>
        <dbReference type="EMBL" id="KAG2301813.1"/>
    </source>
</evidence>
<feature type="region of interest" description="Disordered" evidence="7">
    <location>
        <begin position="193"/>
        <end position="230"/>
    </location>
</feature>
<dbReference type="SUPFAM" id="SSF52058">
    <property type="entry name" value="L domain-like"/>
    <property type="match status" value="2"/>
</dbReference>
<dbReference type="Pfam" id="PF07725">
    <property type="entry name" value="LRR_3"/>
    <property type="match status" value="2"/>
</dbReference>
<keyword evidence="11" id="KW-1185">Reference proteome</keyword>
<keyword evidence="2" id="KW-0433">Leucine-rich repeat</keyword>
<dbReference type="Proteomes" id="UP000886595">
    <property type="component" value="Unassembled WGS sequence"/>
</dbReference>
<keyword evidence="8" id="KW-1133">Transmembrane helix</keyword>
<dbReference type="GO" id="GO:0061809">
    <property type="term" value="F:NAD+ nucleosidase activity, cyclic ADP-ribose generating"/>
    <property type="evidence" value="ECO:0007669"/>
    <property type="project" value="UniProtKB-EC"/>
</dbReference>
<keyword evidence="3" id="KW-0677">Repeat</keyword>
<feature type="transmembrane region" description="Helical" evidence="8">
    <location>
        <begin position="2350"/>
        <end position="2374"/>
    </location>
</feature>
<reference evidence="10 11" key="1">
    <citation type="submission" date="2020-02" db="EMBL/GenBank/DDBJ databases">
        <authorList>
            <person name="Ma Q."/>
            <person name="Huang Y."/>
            <person name="Song X."/>
            <person name="Pei D."/>
        </authorList>
    </citation>
    <scope>NUCLEOTIDE SEQUENCE [LARGE SCALE GENOMIC DNA]</scope>
    <source>
        <strain evidence="10">Sxm20200214</strain>
        <tissue evidence="10">Leaf</tissue>
    </source>
</reference>
<dbReference type="InterPro" id="IPR000157">
    <property type="entry name" value="TIR_dom"/>
</dbReference>
<evidence type="ECO:0000256" key="5">
    <source>
        <dbReference type="ARBA" id="ARBA00023027"/>
    </source>
</evidence>
<dbReference type="EMBL" id="JAAMPC010000007">
    <property type="protein sequence ID" value="KAG2301813.1"/>
    <property type="molecule type" value="Genomic_DNA"/>
</dbReference>
<feature type="domain" description="TIR" evidence="9">
    <location>
        <begin position="241"/>
        <end position="403"/>
    </location>
</feature>
<dbReference type="PANTHER" id="PTHR11017:SF589">
    <property type="entry name" value="ADP-RIBOSYL CYCLASE_CYCLIC ADP-RIBOSE HYDROLASE-RELATED"/>
    <property type="match status" value="1"/>
</dbReference>
<feature type="compositionally biased region" description="Basic and acidic residues" evidence="7">
    <location>
        <begin position="219"/>
        <end position="230"/>
    </location>
</feature>
<evidence type="ECO:0000256" key="8">
    <source>
        <dbReference type="SAM" id="Phobius"/>
    </source>
</evidence>
<evidence type="ECO:0000256" key="2">
    <source>
        <dbReference type="ARBA" id="ARBA00022614"/>
    </source>
</evidence>
<dbReference type="GO" id="GO:0043531">
    <property type="term" value="F:ADP binding"/>
    <property type="evidence" value="ECO:0007669"/>
    <property type="project" value="InterPro"/>
</dbReference>
<evidence type="ECO:0000313" key="11">
    <source>
        <dbReference type="Proteomes" id="UP000886595"/>
    </source>
</evidence>
<dbReference type="FunFam" id="3.40.50.10140:FF:000007">
    <property type="entry name" value="Disease resistance protein (TIR-NBS-LRR class)"/>
    <property type="match status" value="1"/>
</dbReference>
<dbReference type="SUPFAM" id="SSF52200">
    <property type="entry name" value="Toll/Interleukin receptor TIR domain"/>
    <property type="match status" value="2"/>
</dbReference>
<dbReference type="InterPro" id="IPR027417">
    <property type="entry name" value="P-loop_NTPase"/>
</dbReference>
<dbReference type="SUPFAM" id="SSF52540">
    <property type="entry name" value="P-loop containing nucleoside triphosphate hydrolases"/>
    <property type="match status" value="2"/>
</dbReference>
<dbReference type="InterPro" id="IPR045344">
    <property type="entry name" value="C-JID"/>
</dbReference>
<evidence type="ECO:0000256" key="3">
    <source>
        <dbReference type="ARBA" id="ARBA00022737"/>
    </source>
</evidence>
<keyword evidence="8" id="KW-0472">Membrane</keyword>
<dbReference type="PRINTS" id="PR00364">
    <property type="entry name" value="DISEASERSIST"/>
</dbReference>
<dbReference type="EC" id="3.2.2.6" evidence="1"/>
<dbReference type="PROSITE" id="PS50104">
    <property type="entry name" value="TIR"/>
    <property type="match status" value="2"/>
</dbReference>
<keyword evidence="4" id="KW-0378">Hydrolase</keyword>
<name>A0A8X7S8N1_BRACI</name>
<dbReference type="InterPro" id="IPR032675">
    <property type="entry name" value="LRR_dom_sf"/>
</dbReference>
<sequence>MASSGKPLSQPKVFINFPGDALSSQFVGHLKSSLESNLCIDVVKKSEIYAENVHRVKESKIALVIISSMYSNSSWCLDELVEITRRVEEGKLVAIPILYKLDASVVKELEGDFGYNLSKLTSEFDKLKIWKEALDFISQKLNLVLSEDSEEPEIINGIIKEIKRQLIQISTDQIQKKIPDQLSEQHKSALTEAAQHENYTRSKAPKTEEANSDAIPSIDESRRVDSAKEEKKYLQEDKRVPQHQVFINFQGEDVGFSFVSHLVSALLKKGINVFRDEDERSDEDIGQLDQNIEDSKIAIVVFSGRYSESTWCLDELVKIKERADEGKLEVIPISYKVEPSEVQQLNGDFGDKLWNLWRLYRNHHIIKWKEALETFGSNEAMMRFWLKENSSEGEFVASIVEEVNKILNKISTSCQRGNATEFPKGTEEKHVSFRNKELLFGIEKRMEQLEQKLEFDCNETRISGVVGMPGIGKTTLAMMLYEKWNCNFVRCVPLLGIRKKWKDYGPVWLRATLLQVLLGGDIPATNEETTLESLQTELLQTKVFVVLDDVSDKEQLELLLGDLKWIKNGSKIVITTCDRSLLERFAHDTYSVPKLDNQEAFQLFSYHALEDQNSSPSDTLITPCRISVDNAGGNPLALKLMGSKLREEDKSHLKHNLEGPAQSYYTEILDVWKSYIDQLNQQQRDVFLDIVYFFKSEDEYFVRSVLYLGVPGSIDALSEVTDLADKFLITISDNRVEMNDLVYQLGMQLGSPGRHKLWKYEDIINKLGQKDEIDTCNVRGIYLHMCELTNSISLEPNTFTNMHNLRYLKIYDSCCPRQYKADDCKLNFPYGLDFPLKEIRYLHWEKFPLEEIPSDFKTENLVDLRLPYSNIKRVWEGIKDTPRLKWVDLSHSRKLLDLTGLLKGENIQRLNLEGCTLLDELPLEIQNMKSLAFLNLRGCIRLWSLPKINLASLKTLILSDCSSLKEFQLISESIEFLHLDGTAIYKLPPSIKNMQRLVLLDLKNCKVLKCLPKSLSKLKDLEELILSGCSSLENILDVKHVMKHLLILRLDGTGAKEMPNLSSSTRFEVQISGSYYNPSDWPQGVNEVWSLERLSLSNNDFVSLPADVSKLCNLKSLDVKHCKKLKSLPMLPPKLQYFDAHGCGSLESVSNPLALQVLTEHYTNTTFNFSNCKKLDIDANESIISYTRRKGQLVLDALSRYNGIFASEVLICTCFPGWKVPAWFSHRASGSMLNPKLPPNWCDNKFTGIALCAVVLFSGNHDKRNHLLMKCNFEFQKNDGSLIRFSLPVGGWGEPGNTPKKIELSHVFVGYISRMDINKHGFASIEEGCIYSDVSLEFQVTDGEKEIVDCKVLNCGFSLFYASDERDEKAVVIPKSVENPEMISRLKQLEKVLYSTPGETRVIGVVGEPGIGKTTLAETLFKKRGCRFPINLFLRISKEHRPELLRRKFWEELLKQENETSSNKTTYESLKDKMLQTKSFIVIDGVGDKKQLEILLGDLNWIKNGSKILITTREVSFLEGFAHDTYVVPKSNSREAFQQSSPTETSSITNIQEVVKSSIDQLNEHQKDVFLDIVCFFRSDDEYFVRSLLVSENLDSVGLISEVRELVNRNLIEISDGRVETNDQGYTFAKKLGSPGRYTLLNYEDIIEKLKNLGKVEVNNARGVFIDMSQVTKRIVLEPMTFSKMRKLRYLKIYDSSYPQQCNVDCKLFFPDGLRFPLDEVRYLDWLKFPLRELPSDFRPENLVDLRLPYSMITRVWEGFKETPRLRSVDLSHSSKLDNISALSNAENLERLNLEGCTLLDELPPEIQNMKSLIFLNLRGCTRLRSLPEINLKSLKTLILSGCSSIKEFQLISERLENLLLDGTSIRELPPTINKLRRLVLLNMRNCKMLEFLPYSLCELKFLEELILSGCSMLKKFPNTKHSMNHLQILLFNETGAKEMPEVGCLTRAGGQPLQPSKSFCSLSLLQRLCLSGNGFVSLQADICQLHNLIWLDIKNCKRLKSVPMLPPRLQHFDAQGCDSLERVANPLALPVVTEHVHATFNFTNCNKLDPDAKDSIISYTRQKSQLMLDSLSRHHGCISLNGFFGTCFPGWDVPTWFSHRVSGSMLESTLPPHWFNNRFTGIALCAVIQFPGFSDHSDISVNCNCVFRNENGIRIPFSYTIGGWRESSNAPLKIESSHVFIGYVRRLDINKQVEGCEFNETSLEFQVTDGTGEVLVGCEVLKCGFNLVYAPDQRDSICWDAKIAASKELGKYQNDTDLQYQSCGGLRRKGKYHVRTEDPRYQSCHNPNPNPNPERAKDILGKGIHFENTENHDIKYQTSSSLMKSIFNYLTNNPRLMLAFCLSSNLCLALSYIVLYFCSVLILLLIVVGVIVYDMMS</sequence>
<keyword evidence="8" id="KW-0812">Transmembrane</keyword>
<evidence type="ECO:0000256" key="6">
    <source>
        <dbReference type="ARBA" id="ARBA00047304"/>
    </source>
</evidence>
<accession>A0A8X7S8N1</accession>
<dbReference type="Pfam" id="PF00931">
    <property type="entry name" value="NB-ARC"/>
    <property type="match status" value="2"/>
</dbReference>
<dbReference type="InterPro" id="IPR035897">
    <property type="entry name" value="Toll_tir_struct_dom_sf"/>
</dbReference>
<evidence type="ECO:0000256" key="4">
    <source>
        <dbReference type="ARBA" id="ARBA00022801"/>
    </source>
</evidence>
<feature type="domain" description="TIR" evidence="9">
    <location>
        <begin position="9"/>
        <end position="166"/>
    </location>
</feature>
<evidence type="ECO:0000259" key="9">
    <source>
        <dbReference type="PROSITE" id="PS50104"/>
    </source>
</evidence>
<evidence type="ECO:0000256" key="7">
    <source>
        <dbReference type="SAM" id="MobiDB-lite"/>
    </source>
</evidence>
<feature type="compositionally biased region" description="Basic and acidic residues" evidence="7">
    <location>
        <begin position="193"/>
        <end position="209"/>
    </location>
</feature>
<dbReference type="Pfam" id="PF20160">
    <property type="entry name" value="C-JID"/>
    <property type="match status" value="2"/>
</dbReference>